<dbReference type="Pfam" id="PF00535">
    <property type="entry name" value="Glycos_transf_2"/>
    <property type="match status" value="1"/>
</dbReference>
<evidence type="ECO:0000256" key="7">
    <source>
        <dbReference type="ARBA" id="ARBA00022519"/>
    </source>
</evidence>
<keyword evidence="20" id="KW-1185">Reference proteome</keyword>
<dbReference type="Pfam" id="PF03170">
    <property type="entry name" value="BcsB"/>
    <property type="match status" value="1"/>
</dbReference>
<dbReference type="InterPro" id="IPR018513">
    <property type="entry name" value="Cell_synthase_bac"/>
</dbReference>
<evidence type="ECO:0000256" key="2">
    <source>
        <dbReference type="ARBA" id="ARBA00005186"/>
    </source>
</evidence>
<keyword evidence="6 16" id="KW-1003">Cell membrane</keyword>
<evidence type="ECO:0000256" key="9">
    <source>
        <dbReference type="ARBA" id="ARBA00022676"/>
    </source>
</evidence>
<feature type="domain" description="Glycosyltransferase 2-like" evidence="17">
    <location>
        <begin position="145"/>
        <end position="314"/>
    </location>
</feature>
<dbReference type="InterPro" id="IPR009875">
    <property type="entry name" value="PilZ_domain"/>
</dbReference>
<dbReference type="GO" id="GO:0016760">
    <property type="term" value="F:cellulose synthase (UDP-forming) activity"/>
    <property type="evidence" value="ECO:0007669"/>
    <property type="project" value="UniProtKB-EC"/>
</dbReference>
<protein>
    <recommendedName>
        <fullName evidence="5 16">Cellulose synthase catalytic subunit [UDP-forming]</fullName>
        <ecNumber evidence="4 16">2.4.1.12</ecNumber>
    </recommendedName>
</protein>
<keyword evidence="8 16" id="KW-0973">c-di-GMP</keyword>
<evidence type="ECO:0000256" key="13">
    <source>
        <dbReference type="ARBA" id="ARBA00022989"/>
    </source>
</evidence>
<dbReference type="SUPFAM" id="SSF53448">
    <property type="entry name" value="Nucleotide-diphospho-sugar transferases"/>
    <property type="match status" value="1"/>
</dbReference>
<dbReference type="Gene3D" id="2.60.120.260">
    <property type="entry name" value="Galactose-binding domain-like"/>
    <property type="match status" value="2"/>
</dbReference>
<feature type="transmembrane region" description="Helical" evidence="16">
    <location>
        <begin position="36"/>
        <end position="54"/>
    </location>
</feature>
<evidence type="ECO:0000256" key="14">
    <source>
        <dbReference type="ARBA" id="ARBA00023136"/>
    </source>
</evidence>
<evidence type="ECO:0000256" key="4">
    <source>
        <dbReference type="ARBA" id="ARBA00012539"/>
    </source>
</evidence>
<dbReference type="PANTHER" id="PTHR43867">
    <property type="entry name" value="CELLULOSE SYNTHASE CATALYTIC SUBUNIT A [UDP-FORMING]"/>
    <property type="match status" value="1"/>
</dbReference>
<dbReference type="EC" id="2.4.1.12" evidence="4 16"/>
<comment type="catalytic activity">
    <reaction evidence="15 16">
        <text>[(1-&gt;4)-beta-D-glucosyl](n) + UDP-alpha-D-glucose = [(1-&gt;4)-beta-D-glucosyl](n+1) + UDP + H(+)</text>
        <dbReference type="Rhea" id="RHEA:19929"/>
        <dbReference type="Rhea" id="RHEA-COMP:10033"/>
        <dbReference type="Rhea" id="RHEA-COMP:10034"/>
        <dbReference type="ChEBI" id="CHEBI:15378"/>
        <dbReference type="ChEBI" id="CHEBI:18246"/>
        <dbReference type="ChEBI" id="CHEBI:58223"/>
        <dbReference type="ChEBI" id="CHEBI:58885"/>
        <dbReference type="EC" id="2.4.1.12"/>
    </reaction>
</comment>
<dbReference type="Proteomes" id="UP000029273">
    <property type="component" value="Unassembled WGS sequence"/>
</dbReference>
<feature type="transmembrane region" description="Helical" evidence="16">
    <location>
        <begin position="99"/>
        <end position="120"/>
    </location>
</feature>
<comment type="cofactor">
    <cofactor evidence="16">
        <name>Mg(2+)</name>
        <dbReference type="ChEBI" id="CHEBI:18420"/>
    </cofactor>
</comment>
<dbReference type="InterPro" id="IPR029044">
    <property type="entry name" value="Nucleotide-diphossugar_trans"/>
</dbReference>
<evidence type="ECO:0000256" key="10">
    <source>
        <dbReference type="ARBA" id="ARBA00022679"/>
    </source>
</evidence>
<accession>A0A1A6C3D5</accession>
<dbReference type="CDD" id="cd06421">
    <property type="entry name" value="CESA_CelA_like"/>
    <property type="match status" value="1"/>
</dbReference>
<dbReference type="GO" id="GO:0035438">
    <property type="term" value="F:cyclic-di-GMP binding"/>
    <property type="evidence" value="ECO:0007669"/>
    <property type="project" value="InterPro"/>
</dbReference>
<dbReference type="Gene3D" id="3.90.550.10">
    <property type="entry name" value="Spore Coat Polysaccharide Biosynthesis Protein SpsA, Chain A"/>
    <property type="match status" value="1"/>
</dbReference>
<evidence type="ECO:0000256" key="16">
    <source>
        <dbReference type="RuleBase" id="RU365020"/>
    </source>
</evidence>
<comment type="pathway">
    <text evidence="2 16">Glycan metabolism; bacterial cellulose biosynthesis.</text>
</comment>
<keyword evidence="10 16" id="KW-0808">Transferase</keyword>
<evidence type="ECO:0000313" key="20">
    <source>
        <dbReference type="Proteomes" id="UP000029273"/>
    </source>
</evidence>
<keyword evidence="9 16" id="KW-0328">Glycosyltransferase</keyword>
<comment type="subcellular location">
    <subcellularLocation>
        <location evidence="1">Cell inner membrane</location>
        <topology evidence="1">Multi-pass membrane protein</topology>
    </subcellularLocation>
</comment>
<comment type="function">
    <text evidence="16">Catalytic subunit of cellulose synthase. It polymerizes uridine 5'-diphosphate glucose to cellulose.</text>
</comment>
<sequence length="1448" mass="159452">MDRIKRVFRLEETLLMAAFVAGVILFSPMIAVPFEWQAQALLGLGFVVLAILVNRLFKAHWITYFLMALSLFATARYAYWRATETLGFGVAGYHWYDIAITLTLFLAEVYAWLVLVLGFLQTAYPLQRKPQPLPTSTQDWPTVDVYIPTYNESLDVVRPTVLAAMQMDWPRDKFAVYLLDDGVRSEFRDFARDVGVGYITRSEHKHAKAGNLNHALGKTDGEYIAIFDSDHVPTRSFLQVAMGWFLRDDKLGLVQTPHHFYSPDPFERNLNVFKRVPNEGELFYGVVQDGNDLWNAAFFCGSCAVMRREALEQIGGIATETVTEDAHTSLKLQRLGWNSAYLNVPQAAGLATDSFSGHVGQRIRWARGMAQIMRVDNPLTGPGLKPMQRLCYLNAMLHFFFAVPRLIFLTAPLLYLYFGVYVINAYALSIAAYSLPHLALAMIANSRVQGRHRNSFWNEVYETALAPYILLPTLLAVINPKLGKFNVTAKGGLVRKAYFDRRFAAPFVVLFLLNAGGLVAAVMRWHLEPHADTATIVMTTAWTIYNLLMISVVLGVNWETRQVREKVRVPLSLPAMIYRQDGHRMLAKTVDVSEGGTSLQVSARMPLGDSVIIGVVYDGSEYRFPATVTFSEENLMRLRFSDLNNEQTGDLVRIIYGRADAWVGWGEARQEDRPWRSLVQVGLLAIVGVGRLLRGIWTRAPRAQAKPAGASAAKSGATSTMLAVLLLTGIAGLAGLPQPVQAETAAAQGSISRHWTLGDLGAKRGLRMTGVDGVQGVALSIPPDQVVAKAEMTMRYHLSPGLLPRVSQINVLLNDQVVRAIPVQPGDNQGNEHTVTFPVNPNLFSEYNHLGFQLIGHYTDQCEDPSNSTLWATISPRTELTISGARLALSNNLRYLPAPFFYKSLQDRLKLPFVFFTQPGSTTLQAAGIVASWFGDLASYRGTDFPVDIGSLPSSGNAVVFATSQNLPPLAGLPVVSGPMIAVTANPNDTYGKILWVLGENEAQLVTAARGLVLGSAMLEGADTQVASVEMPPLSKPDDAPRWVPSTGPVRLDALAGWNPMAVKGTGTLPFTFYLPPSLFLWDRPGVPVNLHYGYNSVPIAANSTLNLNANGNFVHAFDLPQGAGVDQQQKQELSFPASVLHPYANSMSATFYFVPVKGKCTQTNVYNAAGVIYPDSTIDLRGIPHYTRLPALSIWMNGGYPFTRYADLSRTAVVLPATADVSMLHAYLNVMGMFGQQTGMPGIRVAVVRPHEAGSVAARNLLAFTTPDGAAMQQWGDHLPLVYGHDGIKLNNLAGWFAESRWHLPWWNGDDRHYGEAALGRFASSGAIPQAVIEEGVSPLHHSRALLVMSARGDAGWEALLDTLASADKRKHVFGNLSIVHGDEVSSFILHTPDYYVGKLPAWTWLRYHMSRHPWVIWIGVVIAALILAWLVGALLRRRAAKRLPAN</sequence>
<dbReference type="UniPathway" id="UPA00694"/>
<feature type="transmembrane region" description="Helical" evidence="16">
    <location>
        <begin position="535"/>
        <end position="558"/>
    </location>
</feature>
<comment type="caution">
    <text evidence="19">The sequence shown here is derived from an EMBL/GenBank/DDBJ whole genome shotgun (WGS) entry which is preliminary data.</text>
</comment>
<keyword evidence="11 16" id="KW-0812">Transmembrane</keyword>
<dbReference type="SUPFAM" id="SSF141371">
    <property type="entry name" value="PilZ domain-like"/>
    <property type="match status" value="1"/>
</dbReference>
<evidence type="ECO:0000313" key="19">
    <source>
        <dbReference type="EMBL" id="OBS09055.1"/>
    </source>
</evidence>
<evidence type="ECO:0000259" key="18">
    <source>
        <dbReference type="Pfam" id="PF07238"/>
    </source>
</evidence>
<keyword evidence="14 16" id="KW-0472">Membrane</keyword>
<dbReference type="Gene3D" id="2.40.10.220">
    <property type="entry name" value="predicted glycosyltransferase like domains"/>
    <property type="match status" value="1"/>
</dbReference>
<dbReference type="NCBIfam" id="TIGR03030">
    <property type="entry name" value="CelA"/>
    <property type="match status" value="1"/>
</dbReference>
<dbReference type="RefSeq" id="WP_065089420.1">
    <property type="nucleotide sequence ID" value="NZ_JQSG02000003.1"/>
</dbReference>
<evidence type="ECO:0000256" key="15">
    <source>
        <dbReference type="ARBA" id="ARBA00048682"/>
    </source>
</evidence>
<evidence type="ECO:0000256" key="12">
    <source>
        <dbReference type="ARBA" id="ARBA00022916"/>
    </source>
</evidence>
<feature type="transmembrane region" description="Helical" evidence="16">
    <location>
        <begin position="61"/>
        <end position="79"/>
    </location>
</feature>
<feature type="transmembrane region" description="Helical" evidence="16">
    <location>
        <begin position="1416"/>
        <end position="1437"/>
    </location>
</feature>
<comment type="similarity">
    <text evidence="3">Belongs to the glycosyltransferase 2 family.</text>
</comment>
<evidence type="ECO:0000256" key="11">
    <source>
        <dbReference type="ARBA" id="ARBA00022692"/>
    </source>
</evidence>
<gene>
    <name evidence="19" type="ORF">Thpro_021383</name>
</gene>
<keyword evidence="7 16" id="KW-0997">Cell inner membrane</keyword>
<feature type="transmembrane region" description="Helical" evidence="16">
    <location>
        <begin position="423"/>
        <end position="444"/>
    </location>
</feature>
<keyword evidence="13 16" id="KW-1133">Transmembrane helix</keyword>
<dbReference type="STRING" id="160660.BJI67_13285"/>
<evidence type="ECO:0000256" key="8">
    <source>
        <dbReference type="ARBA" id="ARBA00022636"/>
    </source>
</evidence>
<dbReference type="GO" id="GO:0005886">
    <property type="term" value="C:plasma membrane"/>
    <property type="evidence" value="ECO:0007669"/>
    <property type="project" value="UniProtKB-SubCell"/>
</dbReference>
<reference evidence="19 20" key="1">
    <citation type="journal article" date="2014" name="Genome Announc.">
        <title>Draft Genome Sequence of the Iron-Oxidizing, Acidophilic, and Halotolerant 'Thiobacillus prosperus' Type Strain DSM 5130.</title>
        <authorList>
            <person name="Ossandon F.J."/>
            <person name="Cardenas J.P."/>
            <person name="Corbett M."/>
            <person name="Quatrini R."/>
            <person name="Holmes D.S."/>
            <person name="Watkin E."/>
        </authorList>
    </citation>
    <scope>NUCLEOTIDE SEQUENCE [LARGE SCALE GENOMIC DNA]</scope>
    <source>
        <strain evidence="19 20">DSM 5130</strain>
    </source>
</reference>
<dbReference type="GO" id="GO:0006011">
    <property type="term" value="P:UDP-alpha-D-glucose metabolic process"/>
    <property type="evidence" value="ECO:0007669"/>
    <property type="project" value="InterPro"/>
</dbReference>
<evidence type="ECO:0000256" key="3">
    <source>
        <dbReference type="ARBA" id="ARBA00006739"/>
    </source>
</evidence>
<dbReference type="InterPro" id="IPR003919">
    <property type="entry name" value="Cell_synth_A"/>
</dbReference>
<organism evidence="19 20">
    <name type="scientific">Acidihalobacter prosperus</name>
    <dbReference type="NCBI Taxonomy" id="160660"/>
    <lineage>
        <taxon>Bacteria</taxon>
        <taxon>Pseudomonadati</taxon>
        <taxon>Pseudomonadota</taxon>
        <taxon>Gammaproteobacteria</taxon>
        <taxon>Chromatiales</taxon>
        <taxon>Ectothiorhodospiraceae</taxon>
        <taxon>Acidihalobacter</taxon>
    </lineage>
</organism>
<dbReference type="InterPro" id="IPR001173">
    <property type="entry name" value="Glyco_trans_2-like"/>
</dbReference>
<dbReference type="EMBL" id="JQSG02000003">
    <property type="protein sequence ID" value="OBS09055.1"/>
    <property type="molecule type" value="Genomic_DNA"/>
</dbReference>
<feature type="transmembrane region" description="Helical" evidence="16">
    <location>
        <begin position="503"/>
        <end position="523"/>
    </location>
</feature>
<evidence type="ECO:0000256" key="5">
    <source>
        <dbReference type="ARBA" id="ARBA00018714"/>
    </source>
</evidence>
<evidence type="ECO:0000256" key="1">
    <source>
        <dbReference type="ARBA" id="ARBA00004429"/>
    </source>
</evidence>
<dbReference type="PANTHER" id="PTHR43867:SF2">
    <property type="entry name" value="CELLULOSE SYNTHASE CATALYTIC SUBUNIT A [UDP-FORMING]"/>
    <property type="match status" value="1"/>
</dbReference>
<feature type="transmembrane region" description="Helical" evidence="16">
    <location>
        <begin position="395"/>
        <end position="417"/>
    </location>
</feature>
<dbReference type="PRINTS" id="PR01439">
    <property type="entry name" value="CELLSNTHASEA"/>
</dbReference>
<evidence type="ECO:0000259" key="17">
    <source>
        <dbReference type="Pfam" id="PF00535"/>
    </source>
</evidence>
<proteinExistence type="inferred from homology"/>
<keyword evidence="12 16" id="KW-0135">Cellulose biosynthesis</keyword>
<evidence type="ECO:0000256" key="6">
    <source>
        <dbReference type="ARBA" id="ARBA00022475"/>
    </source>
</evidence>
<dbReference type="Pfam" id="PF07238">
    <property type="entry name" value="PilZ"/>
    <property type="match status" value="1"/>
</dbReference>
<dbReference type="InterPro" id="IPR050321">
    <property type="entry name" value="Glycosyltr_2/OpgH_subfam"/>
</dbReference>
<dbReference type="GO" id="GO:0030244">
    <property type="term" value="P:cellulose biosynthetic process"/>
    <property type="evidence" value="ECO:0007669"/>
    <property type="project" value="UniProtKB-KW"/>
</dbReference>
<feature type="transmembrane region" description="Helical" evidence="16">
    <location>
        <begin position="12"/>
        <end position="30"/>
    </location>
</feature>
<feature type="domain" description="PilZ" evidence="18">
    <location>
        <begin position="562"/>
        <end position="656"/>
    </location>
</feature>
<dbReference type="OrthoDB" id="9806824at2"/>
<name>A0A1A6C3D5_9GAMM</name>